<organism evidence="9 10">
    <name type="scientific">Niabella yanshanensis</name>
    <dbReference type="NCBI Taxonomy" id="577386"/>
    <lineage>
        <taxon>Bacteria</taxon>
        <taxon>Pseudomonadati</taxon>
        <taxon>Bacteroidota</taxon>
        <taxon>Chitinophagia</taxon>
        <taxon>Chitinophagales</taxon>
        <taxon>Chitinophagaceae</taxon>
        <taxon>Niabella</taxon>
    </lineage>
</organism>
<evidence type="ECO:0000256" key="5">
    <source>
        <dbReference type="ARBA" id="ARBA00023237"/>
    </source>
</evidence>
<dbReference type="InterPro" id="IPR012944">
    <property type="entry name" value="SusD_RagB_dom"/>
</dbReference>
<evidence type="ECO:0000313" key="10">
    <source>
        <dbReference type="Proteomes" id="UP001325680"/>
    </source>
</evidence>
<dbReference type="InterPro" id="IPR011990">
    <property type="entry name" value="TPR-like_helical_dom_sf"/>
</dbReference>
<dbReference type="InterPro" id="IPR033985">
    <property type="entry name" value="SusD-like_N"/>
</dbReference>
<feature type="domain" description="RagB/SusD" evidence="7">
    <location>
        <begin position="263"/>
        <end position="538"/>
    </location>
</feature>
<keyword evidence="10" id="KW-1185">Reference proteome</keyword>
<dbReference type="Gene3D" id="1.25.40.390">
    <property type="match status" value="1"/>
</dbReference>
<evidence type="ECO:0000259" key="7">
    <source>
        <dbReference type="Pfam" id="PF07980"/>
    </source>
</evidence>
<dbReference type="RefSeq" id="WP_114790649.1">
    <property type="nucleotide sequence ID" value="NZ_CP139960.1"/>
</dbReference>
<dbReference type="EMBL" id="CP139960">
    <property type="protein sequence ID" value="WQD37898.1"/>
    <property type="molecule type" value="Genomic_DNA"/>
</dbReference>
<evidence type="ECO:0000256" key="3">
    <source>
        <dbReference type="ARBA" id="ARBA00022729"/>
    </source>
</evidence>
<proteinExistence type="inferred from homology"/>
<comment type="similarity">
    <text evidence="2">Belongs to the SusD family.</text>
</comment>
<feature type="signal peptide" evidence="6">
    <location>
        <begin position="1"/>
        <end position="24"/>
    </location>
</feature>
<gene>
    <name evidence="9" type="ORF">U0035_19720</name>
</gene>
<comment type="subcellular location">
    <subcellularLocation>
        <location evidence="1">Cell outer membrane</location>
    </subcellularLocation>
</comment>
<keyword evidence="3 6" id="KW-0732">Signal</keyword>
<keyword evidence="5" id="KW-0998">Cell outer membrane</keyword>
<protein>
    <submittedName>
        <fullName evidence="9">RagB/SusD family nutrient uptake outer membrane protein</fullName>
    </submittedName>
</protein>
<evidence type="ECO:0000256" key="4">
    <source>
        <dbReference type="ARBA" id="ARBA00023136"/>
    </source>
</evidence>
<evidence type="ECO:0000259" key="8">
    <source>
        <dbReference type="Pfam" id="PF14322"/>
    </source>
</evidence>
<keyword evidence="4" id="KW-0472">Membrane</keyword>
<evidence type="ECO:0000256" key="1">
    <source>
        <dbReference type="ARBA" id="ARBA00004442"/>
    </source>
</evidence>
<dbReference type="SUPFAM" id="SSF48452">
    <property type="entry name" value="TPR-like"/>
    <property type="match status" value="1"/>
</dbReference>
<reference evidence="9 10" key="1">
    <citation type="submission" date="2023-12" db="EMBL/GenBank/DDBJ databases">
        <title>Genome sequencing and assembly of bacterial species from a model synthetic community.</title>
        <authorList>
            <person name="Hogle S.L."/>
        </authorList>
    </citation>
    <scope>NUCLEOTIDE SEQUENCE [LARGE SCALE GENOMIC DNA]</scope>
    <source>
        <strain evidence="9 10">HAMBI_3031</strain>
    </source>
</reference>
<dbReference type="Pfam" id="PF07980">
    <property type="entry name" value="SusD_RagB"/>
    <property type="match status" value="1"/>
</dbReference>
<sequence>MKHINFKWSIACFFLAILFSNCNKMDLQPVGEYTDDNYWLSAGNSDLMVNMAYNQMYSADKMWNDEALSDNVFEGRSNTNQRIIRNGNADPSLGLFHDEWKQGYEALKTCHIYLANVDRVPNMPAAFKQQRIAEIRFIRAYVYFRLVNFFGAVPFSTSDINLAESRIIPRTDKAQILSFIHQELDEVMQILPSKNTLSGLDKARANKAAACALQARAYLYESNWQKVATYTDSLINNPDKFGSYSLFPDYAGLFTVANEYNSEVIFDYGYLIDKKTWSKYYDAAPLSLGARLNAYAPLQELVDSYVMLNGRSITEESSYNENNPYINRDPRLAATVVYDGSTIQKLDGSATTIRTRPGTNTPDSYVNAASNSTSTGYYIKKYYDVKANSTFQSGLNIIMLRYADVLLMNAEAKFELGQMNATVWDRTIKAIRTRAGFTQASALDYPGSLSTAQMRNTLRNERRSELALEGLRYFDIVRWKAGTQYLNGVAHGAKFANNSTAFIVLDTRKFDEGRDYLWSVPRSEIDLNKNLLPNNTGYGN</sequence>
<feature type="domain" description="SusD-like N-terminal" evidence="8">
    <location>
        <begin position="63"/>
        <end position="219"/>
    </location>
</feature>
<feature type="chain" id="PRO_5047078048" evidence="6">
    <location>
        <begin position="25"/>
        <end position="540"/>
    </location>
</feature>
<evidence type="ECO:0000313" key="9">
    <source>
        <dbReference type="EMBL" id="WQD37898.1"/>
    </source>
</evidence>
<evidence type="ECO:0000256" key="2">
    <source>
        <dbReference type="ARBA" id="ARBA00006275"/>
    </source>
</evidence>
<dbReference type="Proteomes" id="UP001325680">
    <property type="component" value="Chromosome"/>
</dbReference>
<name>A0ABZ0W3P2_9BACT</name>
<accession>A0ABZ0W3P2</accession>
<evidence type="ECO:0000256" key="6">
    <source>
        <dbReference type="SAM" id="SignalP"/>
    </source>
</evidence>
<dbReference type="Pfam" id="PF14322">
    <property type="entry name" value="SusD-like_3"/>
    <property type="match status" value="1"/>
</dbReference>